<dbReference type="AlphaFoldDB" id="G0MW46"/>
<dbReference type="Proteomes" id="UP000008068">
    <property type="component" value="Unassembled WGS sequence"/>
</dbReference>
<dbReference type="EMBL" id="GL379816">
    <property type="protein sequence ID" value="EGT45942.1"/>
    <property type="molecule type" value="Genomic_DNA"/>
</dbReference>
<evidence type="ECO:0000256" key="1">
    <source>
        <dbReference type="SAM" id="MobiDB-lite"/>
    </source>
</evidence>
<name>G0MW46_CAEBE</name>
<dbReference type="HOGENOM" id="CLU_680129_0_0_1"/>
<sequence length="405" mass="45392">MVSDSEDSTAELPSDVEEDEQRQEDARRGIVRAPPPPVRNPVDDAWAEYYQNAPYQNMEERHAALNRVAEQIPQYYMQQLAQYAPPLHHFDPQYALQPQVPPQMMHQMPPQMAHQFPPRLIPQPMPYLHIIGNQLVELPYPPQLMQPRFQPDENADFPAQMHQNAGNDDDVIFEREVRYASSSDSDSSDEEANNEPEGNGNPLRGVDIRIIALRLIQMHYENEIGPPPQLQMNLFQMHREIPIGPQRVPANFLEVLEIWPEMIHRFPIFPNALPGQLNPQDNQSLALGLPIANGGPEAAEEAGPADQDGVVVRADHDYGFGLVVDAGLAGKADEVVVDHGADQEQQDNRFQRMLEAQAVVNNADPAADNNGEAAGENHRGAAVAAVEVNAPRRSTRTRRPVKFFE</sequence>
<feature type="compositionally biased region" description="Acidic residues" evidence="1">
    <location>
        <begin position="1"/>
        <end position="22"/>
    </location>
</feature>
<accession>G0MW46</accession>
<proteinExistence type="predicted"/>
<reference evidence="3" key="1">
    <citation type="submission" date="2011-07" db="EMBL/GenBank/DDBJ databases">
        <authorList>
            <consortium name="Caenorhabditis brenneri Sequencing and Analysis Consortium"/>
            <person name="Wilson R.K."/>
        </authorList>
    </citation>
    <scope>NUCLEOTIDE SEQUENCE [LARGE SCALE GENOMIC DNA]</scope>
    <source>
        <strain evidence="3">PB2801</strain>
    </source>
</reference>
<dbReference type="InParanoid" id="G0MW46"/>
<keyword evidence="3" id="KW-1185">Reference proteome</keyword>
<evidence type="ECO:0000313" key="2">
    <source>
        <dbReference type="EMBL" id="EGT45942.1"/>
    </source>
</evidence>
<organism evidence="3">
    <name type="scientific">Caenorhabditis brenneri</name>
    <name type="common">Nematode worm</name>
    <dbReference type="NCBI Taxonomy" id="135651"/>
    <lineage>
        <taxon>Eukaryota</taxon>
        <taxon>Metazoa</taxon>
        <taxon>Ecdysozoa</taxon>
        <taxon>Nematoda</taxon>
        <taxon>Chromadorea</taxon>
        <taxon>Rhabditida</taxon>
        <taxon>Rhabditina</taxon>
        <taxon>Rhabditomorpha</taxon>
        <taxon>Rhabditoidea</taxon>
        <taxon>Rhabditidae</taxon>
        <taxon>Peloderinae</taxon>
        <taxon>Caenorhabditis</taxon>
    </lineage>
</organism>
<evidence type="ECO:0000313" key="3">
    <source>
        <dbReference type="Proteomes" id="UP000008068"/>
    </source>
</evidence>
<feature type="region of interest" description="Disordered" evidence="1">
    <location>
        <begin position="1"/>
        <end position="43"/>
    </location>
</feature>
<gene>
    <name evidence="2" type="ORF">CAEBREN_10271</name>
</gene>
<feature type="region of interest" description="Disordered" evidence="1">
    <location>
        <begin position="149"/>
        <end position="203"/>
    </location>
</feature>
<protein>
    <submittedName>
        <fullName evidence="2">Uncharacterized protein</fullName>
    </submittedName>
</protein>